<gene>
    <name evidence="1" type="ORF">ENM31_01940</name>
</gene>
<name>A0A7J3VTP0_CALS0</name>
<organism evidence="1">
    <name type="scientific">Caldiarchaeum subterraneum</name>
    <dbReference type="NCBI Taxonomy" id="311458"/>
    <lineage>
        <taxon>Archaea</taxon>
        <taxon>Nitrososphaerota</taxon>
        <taxon>Candidatus Caldarchaeales</taxon>
        <taxon>Candidatus Caldarchaeaceae</taxon>
        <taxon>Candidatus Caldarchaeum</taxon>
    </lineage>
</organism>
<dbReference type="AlphaFoldDB" id="A0A7J3VTP0"/>
<reference evidence="1" key="1">
    <citation type="journal article" date="2020" name="mSystems">
        <title>Genome- and Community-Level Interaction Insights into Carbon Utilization and Element Cycling Functions of Hydrothermarchaeota in Hydrothermal Sediment.</title>
        <authorList>
            <person name="Zhou Z."/>
            <person name="Liu Y."/>
            <person name="Xu W."/>
            <person name="Pan J."/>
            <person name="Luo Z.H."/>
            <person name="Li M."/>
        </authorList>
    </citation>
    <scope>NUCLEOTIDE SEQUENCE [LARGE SCALE GENOMIC DNA]</scope>
    <source>
        <strain evidence="1">SpSt-1074</strain>
    </source>
</reference>
<dbReference type="EMBL" id="DRXH01000066">
    <property type="protein sequence ID" value="HHM44046.1"/>
    <property type="molecule type" value="Genomic_DNA"/>
</dbReference>
<protein>
    <submittedName>
        <fullName evidence="1">Uncharacterized protein</fullName>
    </submittedName>
</protein>
<proteinExistence type="predicted"/>
<sequence>MSYGYDEFESKLGQFIYTMVMYERLREYLLEKLRGKDRLSVRINLGADKAGNQVVMDVVLTAVKPQFLAQQVEAQKRKSKKTLTMILTNEDVAGESHQIESEMEKLVLESLKWWHGYFGERDKLKLDSWKCERVEVLAGDFVGSVVELPVSRILVPPGLLISGSDTEREVLAQYIDLFTPVAVRPVESEMYELLGGVRIFDVLVNKLGYDRVKALVLHLDDQEAASVRTEIEEKTGKLVKSLLTM</sequence>
<accession>A0A7J3VTP0</accession>
<comment type="caution">
    <text evidence="1">The sequence shown here is derived from an EMBL/GenBank/DDBJ whole genome shotgun (WGS) entry which is preliminary data.</text>
</comment>
<evidence type="ECO:0000313" key="1">
    <source>
        <dbReference type="EMBL" id="HHM44046.1"/>
    </source>
</evidence>